<dbReference type="EMBL" id="BAAAPU010000011">
    <property type="protein sequence ID" value="GAA1993464.1"/>
    <property type="molecule type" value="Genomic_DNA"/>
</dbReference>
<organism evidence="2 3">
    <name type="scientific">Terrabacter lapilli</name>
    <dbReference type="NCBI Taxonomy" id="436231"/>
    <lineage>
        <taxon>Bacteria</taxon>
        <taxon>Bacillati</taxon>
        <taxon>Actinomycetota</taxon>
        <taxon>Actinomycetes</taxon>
        <taxon>Micrococcales</taxon>
        <taxon>Intrasporangiaceae</taxon>
        <taxon>Terrabacter</taxon>
    </lineage>
</organism>
<protein>
    <submittedName>
        <fullName evidence="2">Uncharacterized protein</fullName>
    </submittedName>
</protein>
<comment type="caution">
    <text evidence="2">The sequence shown here is derived from an EMBL/GenBank/DDBJ whole genome shotgun (WGS) entry which is preliminary data.</text>
</comment>
<evidence type="ECO:0000313" key="3">
    <source>
        <dbReference type="Proteomes" id="UP001500013"/>
    </source>
</evidence>
<feature type="region of interest" description="Disordered" evidence="1">
    <location>
        <begin position="1"/>
        <end position="21"/>
    </location>
</feature>
<evidence type="ECO:0000256" key="1">
    <source>
        <dbReference type="SAM" id="MobiDB-lite"/>
    </source>
</evidence>
<proteinExistence type="predicted"/>
<sequence>MAGCPATMGASLTTSRSEGEWVSVREGFPPEISMKEALEVLSRPRPPRFQVPAGTPRIIL</sequence>
<evidence type="ECO:0000313" key="2">
    <source>
        <dbReference type="EMBL" id="GAA1993464.1"/>
    </source>
</evidence>
<reference evidence="2 3" key="1">
    <citation type="journal article" date="2019" name="Int. J. Syst. Evol. Microbiol.">
        <title>The Global Catalogue of Microorganisms (GCM) 10K type strain sequencing project: providing services to taxonomists for standard genome sequencing and annotation.</title>
        <authorList>
            <consortium name="The Broad Institute Genomics Platform"/>
            <consortium name="The Broad Institute Genome Sequencing Center for Infectious Disease"/>
            <person name="Wu L."/>
            <person name="Ma J."/>
        </authorList>
    </citation>
    <scope>NUCLEOTIDE SEQUENCE [LARGE SCALE GENOMIC DNA]</scope>
    <source>
        <strain evidence="2 3">JCM 15628</strain>
    </source>
</reference>
<accession>A0ABN2SVT7</accession>
<name>A0ABN2SVT7_9MICO</name>
<gene>
    <name evidence="2" type="ORF">GCM10009817_39710</name>
</gene>
<keyword evidence="3" id="KW-1185">Reference proteome</keyword>
<dbReference type="Proteomes" id="UP001500013">
    <property type="component" value="Unassembled WGS sequence"/>
</dbReference>